<dbReference type="Gene3D" id="3.90.1300.10">
    <property type="entry name" value="Amidase signature (AS) domain"/>
    <property type="match status" value="1"/>
</dbReference>
<dbReference type="PANTHER" id="PTHR11895">
    <property type="entry name" value="TRANSAMIDASE"/>
    <property type="match status" value="1"/>
</dbReference>
<dbReference type="RefSeq" id="WP_106348356.1">
    <property type="nucleotide sequence ID" value="NZ_PVUE01000004.1"/>
</dbReference>
<dbReference type="Pfam" id="PF01425">
    <property type="entry name" value="Amidase"/>
    <property type="match status" value="1"/>
</dbReference>
<evidence type="ECO:0000259" key="2">
    <source>
        <dbReference type="Pfam" id="PF01425"/>
    </source>
</evidence>
<dbReference type="GO" id="GO:0016740">
    <property type="term" value="F:transferase activity"/>
    <property type="evidence" value="ECO:0007669"/>
    <property type="project" value="UniProtKB-KW"/>
</dbReference>
<dbReference type="SUPFAM" id="SSF75304">
    <property type="entry name" value="Amidase signature (AS) enzymes"/>
    <property type="match status" value="1"/>
</dbReference>
<name>A0A2T1A2R4_9ACTN</name>
<evidence type="ECO:0000313" key="4">
    <source>
        <dbReference type="Proteomes" id="UP000237752"/>
    </source>
</evidence>
<feature type="domain" description="Amidase" evidence="2">
    <location>
        <begin position="26"/>
        <end position="449"/>
    </location>
</feature>
<comment type="caution">
    <text evidence="3">The sequence shown here is derived from an EMBL/GenBank/DDBJ whole genome shotgun (WGS) entry which is preliminary data.</text>
</comment>
<reference evidence="3 4" key="1">
    <citation type="submission" date="2018-03" db="EMBL/GenBank/DDBJ databases">
        <title>Genomic Encyclopedia of Archaeal and Bacterial Type Strains, Phase II (KMG-II): from individual species to whole genera.</title>
        <authorList>
            <person name="Goeker M."/>
        </authorList>
    </citation>
    <scope>NUCLEOTIDE SEQUENCE [LARGE SCALE GENOMIC DNA]</scope>
    <source>
        <strain evidence="3 4">DSM 100065</strain>
    </source>
</reference>
<proteinExistence type="inferred from homology"/>
<dbReference type="PROSITE" id="PS00571">
    <property type="entry name" value="AMIDASES"/>
    <property type="match status" value="1"/>
</dbReference>
<dbReference type="EMBL" id="PVUE01000004">
    <property type="protein sequence ID" value="PRZ42824.1"/>
    <property type="molecule type" value="Genomic_DNA"/>
</dbReference>
<evidence type="ECO:0000256" key="1">
    <source>
        <dbReference type="ARBA" id="ARBA00009199"/>
    </source>
</evidence>
<dbReference type="InterPro" id="IPR036928">
    <property type="entry name" value="AS_sf"/>
</dbReference>
<accession>A0A2T1A2R4</accession>
<comment type="similarity">
    <text evidence="1">Belongs to the amidase family.</text>
</comment>
<dbReference type="OrthoDB" id="182039at2"/>
<dbReference type="InterPro" id="IPR023631">
    <property type="entry name" value="Amidase_dom"/>
</dbReference>
<dbReference type="Proteomes" id="UP000237752">
    <property type="component" value="Unassembled WGS sequence"/>
</dbReference>
<sequence>MGSQLWSRSATELGGMIRAREVLPSEILESVLARMDEHDPTVHAFITRTDDLARVQAAAADDRAKHGDLNGPMDGIPYSIKDLVRTAGIRTTMGSKFFTDNVPDEDSAAAARLRSSGGLLLGKTNAPNAGHKDMTDNLVAETTLNPWKLDRTSGGSSGGAAAAVASGFGPFAQGGDGAGSIRIPAALCGVVGFKPSFGRVSLYPYREYWSHRTHWGSIARTVADAAMMLSVLAGPDERDAGTIDAPLDPFVRLPEADRPLAGLKVRWSPDMGYGPVETEVVEIVQHAVHLLGDLGCVVEEASPGWENPSEFHRVLWSTSMAAGFGDMADEHPDWIESTLHALIDAGRKYSAVDLRRAEAKRGALYAKSVEMFEAVDFFVSPAMPIEAWSAIPGRGQTEIAGQAFDQTLGRAYLLYPFNLTGQPSISLPCGWTKAGLPVGIQIAGGWHKDIPVLQIAEVLERTLGLGERWPDLLHPKR</sequence>
<keyword evidence="3" id="KW-0808">Transferase</keyword>
<dbReference type="PANTHER" id="PTHR11895:SF7">
    <property type="entry name" value="GLUTAMYL-TRNA(GLN) AMIDOTRANSFERASE SUBUNIT A, MITOCHONDRIAL"/>
    <property type="match status" value="1"/>
</dbReference>
<keyword evidence="4" id="KW-1185">Reference proteome</keyword>
<dbReference type="InterPro" id="IPR000120">
    <property type="entry name" value="Amidase"/>
</dbReference>
<dbReference type="InterPro" id="IPR020556">
    <property type="entry name" value="Amidase_CS"/>
</dbReference>
<evidence type="ECO:0000313" key="3">
    <source>
        <dbReference type="EMBL" id="PRZ42824.1"/>
    </source>
</evidence>
<organism evidence="3 4">
    <name type="scientific">Antricoccus suffuscus</name>
    <dbReference type="NCBI Taxonomy" id="1629062"/>
    <lineage>
        <taxon>Bacteria</taxon>
        <taxon>Bacillati</taxon>
        <taxon>Actinomycetota</taxon>
        <taxon>Actinomycetes</taxon>
        <taxon>Geodermatophilales</taxon>
        <taxon>Antricoccaceae</taxon>
        <taxon>Antricoccus</taxon>
    </lineage>
</organism>
<protein>
    <submittedName>
        <fullName evidence="3">Amidase/aspartyl-tRNA(Asn)/glutamyl-tRNA(Gln) amidotransferase subunit A</fullName>
    </submittedName>
</protein>
<gene>
    <name evidence="3" type="ORF">CLV47_104172</name>
</gene>
<dbReference type="AlphaFoldDB" id="A0A2T1A2R4"/>